<dbReference type="SUPFAM" id="SSF57716">
    <property type="entry name" value="Glucocorticoid receptor-like (DNA-binding domain)"/>
    <property type="match status" value="1"/>
</dbReference>
<dbReference type="AlphaFoldDB" id="A0A6M4PD89"/>
<dbReference type="RefSeq" id="WP_171150191.1">
    <property type="nucleotide sequence ID" value="NZ_CP053189.1"/>
</dbReference>
<dbReference type="Gene3D" id="1.20.120.910">
    <property type="entry name" value="DksA, coiled-coil domain"/>
    <property type="match status" value="1"/>
</dbReference>
<reference evidence="6 7" key="1">
    <citation type="submission" date="2020-05" db="EMBL/GenBank/DDBJ databases">
        <authorList>
            <person name="Li K."/>
        </authorList>
    </citation>
    <scope>NUCLEOTIDE SEQUENCE [LARGE SCALE GENOMIC DNA]</scope>
    <source>
        <strain evidence="7">jing01</strain>
    </source>
</reference>
<dbReference type="Pfam" id="PF01258">
    <property type="entry name" value="zf-dskA_traR"/>
    <property type="match status" value="1"/>
</dbReference>
<dbReference type="InterPro" id="IPR000962">
    <property type="entry name" value="Znf_DskA_TraR"/>
</dbReference>
<dbReference type="PANTHER" id="PTHR33823">
    <property type="entry name" value="RNA POLYMERASE-BINDING TRANSCRIPTION FACTOR DKSA-RELATED"/>
    <property type="match status" value="1"/>
</dbReference>
<proteinExistence type="predicted"/>
<evidence type="ECO:0000313" key="7">
    <source>
        <dbReference type="Proteomes" id="UP000502641"/>
    </source>
</evidence>
<dbReference type="EMBL" id="CP053189">
    <property type="protein sequence ID" value="QJS08294.1"/>
    <property type="molecule type" value="Genomic_DNA"/>
</dbReference>
<protein>
    <submittedName>
        <fullName evidence="6">Molecular chaperone DnaK</fullName>
    </submittedName>
</protein>
<gene>
    <name evidence="6" type="ORF">HKX69_01070</name>
</gene>
<dbReference type="KEGG" id="sarg:HKX69_01070"/>
<dbReference type="Proteomes" id="UP000502641">
    <property type="component" value="Chromosome"/>
</dbReference>
<evidence type="ECO:0000259" key="5">
    <source>
        <dbReference type="Pfam" id="PF01258"/>
    </source>
</evidence>
<accession>A0A6M4PD89</accession>
<dbReference type="GO" id="GO:0008270">
    <property type="term" value="F:zinc ion binding"/>
    <property type="evidence" value="ECO:0007669"/>
    <property type="project" value="UniProtKB-KW"/>
</dbReference>
<keyword evidence="2" id="KW-0863">Zinc-finger</keyword>
<dbReference type="PROSITE" id="PS51128">
    <property type="entry name" value="ZF_DKSA_2"/>
    <property type="match status" value="1"/>
</dbReference>
<evidence type="ECO:0000256" key="4">
    <source>
        <dbReference type="PROSITE-ProRule" id="PRU00510"/>
    </source>
</evidence>
<name>A0A6M4PD89_9ACTN</name>
<dbReference type="PANTHER" id="PTHR33823:SF4">
    <property type="entry name" value="GENERAL STRESS PROTEIN 16O"/>
    <property type="match status" value="1"/>
</dbReference>
<evidence type="ECO:0000256" key="1">
    <source>
        <dbReference type="ARBA" id="ARBA00022723"/>
    </source>
</evidence>
<evidence type="ECO:0000313" key="6">
    <source>
        <dbReference type="EMBL" id="QJS08294.1"/>
    </source>
</evidence>
<keyword evidence="1" id="KW-0479">Metal-binding</keyword>
<feature type="zinc finger region" description="dksA C4-type" evidence="4">
    <location>
        <begin position="74"/>
        <end position="98"/>
    </location>
</feature>
<keyword evidence="3" id="KW-0862">Zinc</keyword>
<sequence length="103" mass="11901">MSLDVTRAEPHRDEARRHLEHARVSRLAQLQALDETVHTTDAYLLTEQKSAMKRVLREIEEAFTRIDEGSYGTCQDCAKPIPAERLEILPYTRYCVACQRRAT</sequence>
<organism evidence="6 7">
    <name type="scientific">Streptomyces argyrophylli</name>
    <dbReference type="NCBI Taxonomy" id="2726118"/>
    <lineage>
        <taxon>Bacteria</taxon>
        <taxon>Bacillati</taxon>
        <taxon>Actinomycetota</taxon>
        <taxon>Actinomycetes</taxon>
        <taxon>Kitasatosporales</taxon>
        <taxon>Streptomycetaceae</taxon>
        <taxon>Streptomyces</taxon>
    </lineage>
</organism>
<evidence type="ECO:0000256" key="3">
    <source>
        <dbReference type="ARBA" id="ARBA00022833"/>
    </source>
</evidence>
<feature type="domain" description="Zinc finger DksA/TraR C4-type" evidence="5">
    <location>
        <begin position="69"/>
        <end position="102"/>
    </location>
</feature>
<evidence type="ECO:0000256" key="2">
    <source>
        <dbReference type="ARBA" id="ARBA00022771"/>
    </source>
</evidence>
<keyword evidence="7" id="KW-1185">Reference proteome</keyword>